<proteinExistence type="predicted"/>
<dbReference type="EMBL" id="JMIB01000027">
    <property type="protein sequence ID" value="KDM90927.1"/>
    <property type="molecule type" value="Genomic_DNA"/>
</dbReference>
<evidence type="ECO:0000256" key="5">
    <source>
        <dbReference type="ARBA" id="ARBA00022723"/>
    </source>
</evidence>
<dbReference type="Proteomes" id="UP000027192">
    <property type="component" value="Unassembled WGS sequence"/>
</dbReference>
<feature type="binding site" evidence="14">
    <location>
        <position position="9"/>
    </location>
    <ligand>
        <name>substrate</name>
    </ligand>
</feature>
<feature type="binding site" evidence="15">
    <location>
        <position position="9"/>
    </location>
    <ligand>
        <name>Mg(2+)</name>
        <dbReference type="ChEBI" id="CHEBI:18420"/>
        <label>2</label>
    </ligand>
</feature>
<dbReference type="PROSITE" id="PS51785">
    <property type="entry name" value="EXOI_C"/>
    <property type="match status" value="1"/>
</dbReference>
<evidence type="ECO:0000256" key="11">
    <source>
        <dbReference type="ARBA" id="ARBA00023204"/>
    </source>
</evidence>
<comment type="caution">
    <text evidence="18">The sequence shown here is derived from an EMBL/GenBank/DDBJ whole genome shotgun (WGS) entry which is preliminary data.</text>
</comment>
<dbReference type="PIRSF" id="PIRSF000977">
    <property type="entry name" value="Exodeoxyribonuclease_I"/>
    <property type="match status" value="1"/>
</dbReference>
<evidence type="ECO:0000256" key="10">
    <source>
        <dbReference type="ARBA" id="ARBA00023125"/>
    </source>
</evidence>
<dbReference type="PROSITE" id="PS51784">
    <property type="entry name" value="EXOI_SH3"/>
    <property type="match status" value="1"/>
</dbReference>
<reference evidence="18 19" key="1">
    <citation type="submission" date="2014-04" db="EMBL/GenBank/DDBJ databases">
        <title>Draft genome sequence of Photobacterium halotolerans S2753: a solonamide, ngercheumicin and holomycin producer.</title>
        <authorList>
            <person name="Machado H.R."/>
            <person name="Gram L."/>
        </authorList>
    </citation>
    <scope>NUCLEOTIDE SEQUENCE [LARGE SCALE GENOMIC DNA]</scope>
    <source>
        <strain evidence="18 19">S2753</strain>
    </source>
</reference>
<dbReference type="AlphaFoldDB" id="A0A066RT99"/>
<keyword evidence="9 15" id="KW-0460">Magnesium</keyword>
<comment type="catalytic activity">
    <reaction evidence="1 13">
        <text>Exonucleolytic cleavage in the 3'- to 5'-direction to yield nucleoside 5'-phosphates.</text>
        <dbReference type="EC" id="3.1.11.1"/>
    </reaction>
</comment>
<evidence type="ECO:0000256" key="14">
    <source>
        <dbReference type="PIRSR" id="PIRSR000977-1"/>
    </source>
</evidence>
<organism evidence="18 19">
    <name type="scientific">Photobacterium galatheae</name>
    <dbReference type="NCBI Taxonomy" id="1654360"/>
    <lineage>
        <taxon>Bacteria</taxon>
        <taxon>Pseudomonadati</taxon>
        <taxon>Pseudomonadota</taxon>
        <taxon>Gammaproteobacteria</taxon>
        <taxon>Vibrionales</taxon>
        <taxon>Vibrionaceae</taxon>
        <taxon>Photobacterium</taxon>
    </lineage>
</organism>
<comment type="cofactor">
    <cofactor evidence="15">
        <name>Mg(2+)</name>
        <dbReference type="ChEBI" id="CHEBI:18420"/>
    </cofactor>
    <text evidence="15">Binds 2 Mg(2+) ions per monomer.</text>
</comment>
<sequence length="495" mass="57249">MRFVFNDYETFNLSPLGGAASQYAAIKTDENLKRLSAENFFCLPSADLTPEYQACLVTKQTPDSIRIEKNAFAEYDFVSKIHDLITSSHDTVVVGYNSLKFDDEWHRHLFYRNLYPAYDWHFKNGNSRYDAMLLMQAVYALRPHLLKWHSVPISSGSEQTRVSMKLAHLSRANDVIHDKAHDALSDVDALISLMQKIKLSDPEFFDLALSVRDKWYIQALLTSEESQLGLFHISPYDREHHFIGYIIPLFASSEDKNVYWAWDAKISPETILSLPEETKRNLLSLKKDDMERLGLDRKGLVKIKLNQLPNLFPNSCYHEDVAGENPLIHIKAQMKANTELVFKKMDEIKALIHCVETNSKTHDDLTDYDMRLYRDGFMDFDEKHFAQTFHSITDWDERYQFTSVNAPTKRTKELAMRVIGRNSPGSFMGDDRAHWDQYIAKRMSGLVDNAVTIDGTPLTARNQIDTLFNRKNASAFSDGDMQIITEIIEYYQRHL</sequence>
<dbReference type="Pfam" id="PF26016">
    <property type="entry name" value="ExoI_C"/>
    <property type="match status" value="1"/>
</dbReference>
<keyword evidence="6 13" id="KW-0227">DNA damage</keyword>
<dbReference type="InterPro" id="IPR013620">
    <property type="entry name" value="Exonuc_1_SH3"/>
</dbReference>
<protein>
    <recommendedName>
        <fullName evidence="3 13">Exodeoxyribonuclease I</fullName>
        <ecNumber evidence="2 13">3.1.11.1</ecNumber>
    </recommendedName>
</protein>
<keyword evidence="19" id="KW-1185">Reference proteome</keyword>
<feature type="binding site" evidence="14">
    <location>
        <position position="165"/>
    </location>
    <ligand>
        <name>substrate</name>
    </ligand>
</feature>
<evidence type="ECO:0000259" key="16">
    <source>
        <dbReference type="PROSITE" id="PS51784"/>
    </source>
</evidence>
<evidence type="ECO:0000256" key="9">
    <source>
        <dbReference type="ARBA" id="ARBA00022842"/>
    </source>
</evidence>
<evidence type="ECO:0000259" key="17">
    <source>
        <dbReference type="PROSITE" id="PS51785"/>
    </source>
</evidence>
<keyword evidence="5 15" id="KW-0479">Metal-binding</keyword>
<feature type="binding site" evidence="15">
    <location>
        <position position="186"/>
    </location>
    <ligand>
        <name>Mg(2+)</name>
        <dbReference type="ChEBI" id="CHEBI:18420"/>
        <label>2</label>
    </ligand>
</feature>
<dbReference type="OrthoDB" id="9763470at2"/>
<dbReference type="GO" id="GO:0046872">
    <property type="term" value="F:metal ion binding"/>
    <property type="evidence" value="ECO:0007669"/>
    <property type="project" value="UniProtKB-KW"/>
</dbReference>
<dbReference type="InterPro" id="IPR034747">
    <property type="entry name" value="EXOI_SH3"/>
</dbReference>
<dbReference type="Pfam" id="PF00929">
    <property type="entry name" value="RNase_T"/>
    <property type="match status" value="1"/>
</dbReference>
<evidence type="ECO:0000256" key="2">
    <source>
        <dbReference type="ARBA" id="ARBA00012108"/>
    </source>
</evidence>
<evidence type="ECO:0000313" key="18">
    <source>
        <dbReference type="EMBL" id="KDM90927.1"/>
    </source>
</evidence>
<keyword evidence="11 13" id="KW-0234">DNA repair</keyword>
<name>A0A066RT99_9GAMM</name>
<dbReference type="STRING" id="1654360.EA58_14300"/>
<keyword evidence="4 13" id="KW-0540">Nuclease</keyword>
<dbReference type="InterPro" id="IPR013520">
    <property type="entry name" value="Ribonucl_H"/>
</dbReference>
<dbReference type="GO" id="GO:0008310">
    <property type="term" value="F:single-stranded DNA 3'-5' DNA exonuclease activity"/>
    <property type="evidence" value="ECO:0007669"/>
    <property type="project" value="UniProtKB-EC"/>
</dbReference>
<keyword evidence="8 13" id="KW-0269">Exonuclease</keyword>
<evidence type="ECO:0000256" key="4">
    <source>
        <dbReference type="ARBA" id="ARBA00022722"/>
    </source>
</evidence>
<keyword evidence="10" id="KW-0238">DNA-binding</keyword>
<evidence type="ECO:0000256" key="15">
    <source>
        <dbReference type="PIRSR" id="PIRSR000977-2"/>
    </source>
</evidence>
<dbReference type="GO" id="GO:0003677">
    <property type="term" value="F:DNA binding"/>
    <property type="evidence" value="ECO:0007669"/>
    <property type="project" value="UniProtKB-KW"/>
</dbReference>
<dbReference type="Gene3D" id="3.30.1520.20">
    <property type="entry name" value="Exonuclease ExoI, domain 2"/>
    <property type="match status" value="1"/>
</dbReference>
<evidence type="ECO:0000256" key="3">
    <source>
        <dbReference type="ARBA" id="ARBA00019900"/>
    </source>
</evidence>
<feature type="binding site" evidence="15">
    <location>
        <position position="7"/>
    </location>
    <ligand>
        <name>Mg(2+)</name>
        <dbReference type="ChEBI" id="CHEBI:18420"/>
        <label>1</label>
    </ligand>
</feature>
<dbReference type="InterPro" id="IPR023607">
    <property type="entry name" value="Exodeoxyribonuclease_I"/>
</dbReference>
<dbReference type="Pfam" id="PF08411">
    <property type="entry name" value="ExoI_SH3"/>
    <property type="match status" value="1"/>
</dbReference>
<dbReference type="InterPro" id="IPR036397">
    <property type="entry name" value="RNaseH_sf"/>
</dbReference>
<evidence type="ECO:0000256" key="13">
    <source>
        <dbReference type="PIRNR" id="PIRNR000977"/>
    </source>
</evidence>
<dbReference type="InterPro" id="IPR012337">
    <property type="entry name" value="RNaseH-like_sf"/>
</dbReference>
<dbReference type="EC" id="3.1.11.1" evidence="2 13"/>
<dbReference type="NCBIfam" id="NF008746">
    <property type="entry name" value="PRK11779.1"/>
    <property type="match status" value="1"/>
</dbReference>
<gene>
    <name evidence="18" type="ORF">EA58_14300</name>
</gene>
<dbReference type="RefSeq" id="WP_051642100.1">
    <property type="nucleotide sequence ID" value="NZ_JAGSGC010000004.1"/>
</dbReference>
<evidence type="ECO:0000256" key="7">
    <source>
        <dbReference type="ARBA" id="ARBA00022801"/>
    </source>
</evidence>
<evidence type="ECO:0000256" key="12">
    <source>
        <dbReference type="ARBA" id="ARBA00046792"/>
    </source>
</evidence>
<dbReference type="InterPro" id="IPR038649">
    <property type="entry name" value="EXOI_SH3_sf"/>
</dbReference>
<evidence type="ECO:0000256" key="6">
    <source>
        <dbReference type="ARBA" id="ARBA00022763"/>
    </source>
</evidence>
<evidence type="ECO:0000256" key="1">
    <source>
        <dbReference type="ARBA" id="ARBA00000563"/>
    </source>
</evidence>
<feature type="domain" description="ExoI C-terminal" evidence="17">
    <location>
        <begin position="364"/>
        <end position="495"/>
    </location>
</feature>
<feature type="domain" description="ExoI SH3-like" evidence="16">
    <location>
        <begin position="202"/>
        <end position="360"/>
    </location>
</feature>
<accession>A0A066RT99</accession>
<dbReference type="SUPFAM" id="SSF53098">
    <property type="entry name" value="Ribonuclease H-like"/>
    <property type="match status" value="1"/>
</dbReference>
<keyword evidence="7 13" id="KW-0378">Hydrolase</keyword>
<evidence type="ECO:0000256" key="8">
    <source>
        <dbReference type="ARBA" id="ARBA00022839"/>
    </source>
</evidence>
<dbReference type="InterPro" id="IPR058561">
    <property type="entry name" value="Exonuc_1_C"/>
</dbReference>
<dbReference type="Gene3D" id="3.30.420.10">
    <property type="entry name" value="Ribonuclease H-like superfamily/Ribonuclease H"/>
    <property type="match status" value="1"/>
</dbReference>
<comment type="subunit">
    <text evidence="12">Monomer. Interacts with ssb (via C-terminus); this interaction stimulates the exonuclease activity by recruiting the enzyme to its substrate.</text>
</comment>
<dbReference type="GO" id="GO:0006281">
    <property type="term" value="P:DNA repair"/>
    <property type="evidence" value="ECO:0007669"/>
    <property type="project" value="UniProtKB-KW"/>
</dbReference>
<evidence type="ECO:0000313" key="19">
    <source>
        <dbReference type="Proteomes" id="UP000027192"/>
    </source>
</evidence>